<keyword evidence="2" id="KW-0472">Membrane</keyword>
<evidence type="ECO:0000313" key="3">
    <source>
        <dbReference type="EMBL" id="OGK57434.1"/>
    </source>
</evidence>
<accession>A0A1F7JPC7</accession>
<dbReference type="EMBL" id="MGAY01000002">
    <property type="protein sequence ID" value="OGK57434.1"/>
    <property type="molecule type" value="Genomic_DNA"/>
</dbReference>
<protein>
    <submittedName>
        <fullName evidence="3">Uncharacterized protein</fullName>
    </submittedName>
</protein>
<name>A0A1F7JPC7_9BACT</name>
<proteinExistence type="predicted"/>
<evidence type="ECO:0000313" key="4">
    <source>
        <dbReference type="Proteomes" id="UP000176376"/>
    </source>
</evidence>
<keyword evidence="2" id="KW-0812">Transmembrane</keyword>
<organism evidence="3 4">
    <name type="scientific">Candidatus Roizmanbacteria bacterium RIFCSPLOWO2_02_FULL_38_10</name>
    <dbReference type="NCBI Taxonomy" id="1802074"/>
    <lineage>
        <taxon>Bacteria</taxon>
        <taxon>Candidatus Roizmaniibacteriota</taxon>
    </lineage>
</organism>
<dbReference type="AlphaFoldDB" id="A0A1F7JPC7"/>
<evidence type="ECO:0000256" key="1">
    <source>
        <dbReference type="SAM" id="MobiDB-lite"/>
    </source>
</evidence>
<dbReference type="Proteomes" id="UP000176376">
    <property type="component" value="Unassembled WGS sequence"/>
</dbReference>
<gene>
    <name evidence="3" type="ORF">A3J15_03030</name>
</gene>
<feature type="transmembrane region" description="Helical" evidence="2">
    <location>
        <begin position="7"/>
        <end position="25"/>
    </location>
</feature>
<evidence type="ECO:0000256" key="2">
    <source>
        <dbReference type="SAM" id="Phobius"/>
    </source>
</evidence>
<dbReference type="STRING" id="1802074.A3J15_03030"/>
<comment type="caution">
    <text evidence="3">The sequence shown here is derived from an EMBL/GenBank/DDBJ whole genome shotgun (WGS) entry which is preliminary data.</text>
</comment>
<reference evidence="3 4" key="1">
    <citation type="journal article" date="2016" name="Nat. Commun.">
        <title>Thousands of microbial genomes shed light on interconnected biogeochemical processes in an aquifer system.</title>
        <authorList>
            <person name="Anantharaman K."/>
            <person name="Brown C.T."/>
            <person name="Hug L.A."/>
            <person name="Sharon I."/>
            <person name="Castelle C.J."/>
            <person name="Probst A.J."/>
            <person name="Thomas B.C."/>
            <person name="Singh A."/>
            <person name="Wilkins M.J."/>
            <person name="Karaoz U."/>
            <person name="Brodie E.L."/>
            <person name="Williams K.H."/>
            <person name="Hubbard S.S."/>
            <person name="Banfield J.F."/>
        </authorList>
    </citation>
    <scope>NUCLEOTIDE SEQUENCE [LARGE SCALE GENOMIC DNA]</scope>
</reference>
<feature type="region of interest" description="Disordered" evidence="1">
    <location>
        <begin position="69"/>
        <end position="92"/>
    </location>
</feature>
<keyword evidence="2" id="KW-1133">Transmembrane helix</keyword>
<sequence length="275" mass="30606">MKYQTKIIVYFFFIFSIIFFVPPILNAQTLNNDSNSVINDLKCILIADCQEDRSPTIYDLEPLPSLSPSEAVLSPTNSPNEPSQPPNPEPTIDNDIPIGAQLSCPVISGRILCSSKITKLLGISCQHCNFTCNVPTDSCYPIDKKKGDQYFIKLCTPDKTGISKALDVAHSPGKPVYFPFIGGRKVRWTYQAPRIFSDNWILKYSTTVGDQRYWLQFHHSEAQSGKNGSSGEQAGKVCTSCWQNNTPHTHVQIGVYNGNSPQITWLDAAKKIKCP</sequence>